<comment type="similarity">
    <text evidence="1 3">Belongs to the diaminopimelate epimerase family.</text>
</comment>
<gene>
    <name evidence="3" type="primary">dapF</name>
    <name evidence="5" type="ORF">SAMN05444359_10552</name>
</gene>
<feature type="binding site" evidence="3">
    <location>
        <begin position="200"/>
        <end position="201"/>
    </location>
    <ligand>
        <name>substrate</name>
    </ligand>
</feature>
<protein>
    <recommendedName>
        <fullName evidence="3 4">Diaminopimelate epimerase</fullName>
        <shortName evidence="3">DAP epimerase</shortName>
        <ecNumber evidence="3 4">5.1.1.7</ecNumber>
    </recommendedName>
    <alternativeName>
        <fullName evidence="3">PLP-independent amino acid racemase</fullName>
    </alternativeName>
</protein>
<evidence type="ECO:0000313" key="5">
    <source>
        <dbReference type="EMBL" id="SEQ05757.1"/>
    </source>
</evidence>
<dbReference type="OrthoDB" id="9805408at2"/>
<dbReference type="EC" id="5.1.1.7" evidence="3 4"/>
<dbReference type="EMBL" id="FOFB01000005">
    <property type="protein sequence ID" value="SEQ05757.1"/>
    <property type="molecule type" value="Genomic_DNA"/>
</dbReference>
<comment type="function">
    <text evidence="3">Catalyzes the stereoinversion of LL-2,6-diaminopimelate (L,L-DAP) to meso-diaminopimelate (meso-DAP), a precursor of L-lysine and an essential component of the bacterial peptidoglycan.</text>
</comment>
<dbReference type="Pfam" id="PF01678">
    <property type="entry name" value="DAP_epimerase"/>
    <property type="match status" value="2"/>
</dbReference>
<dbReference type="Gene3D" id="3.10.310.10">
    <property type="entry name" value="Diaminopimelate Epimerase, Chain A, domain 1"/>
    <property type="match status" value="2"/>
</dbReference>
<dbReference type="PANTHER" id="PTHR31689">
    <property type="entry name" value="DIAMINOPIMELATE EPIMERASE, CHLOROPLASTIC"/>
    <property type="match status" value="1"/>
</dbReference>
<keyword evidence="3" id="KW-0963">Cytoplasm</keyword>
<keyword evidence="2 3" id="KW-0413">Isomerase</keyword>
<dbReference type="Proteomes" id="UP000199021">
    <property type="component" value="Unassembled WGS sequence"/>
</dbReference>
<sequence>MPTFHKYHGAGNDFILLDDRDGDLLTQLDQPTIAGYCARHFGIGADGLMLLRSHAEYDFEMVYYNSDGAPSSMCGNGGRCIVRFAHDLGIHKDEYNFLAVDGPHRAKILPNGNVTLEMIDVASISSPRAEAFVLDTGSPHYIAFVADAALVDIVSRGRAIRQSPPYAAEGINVNFVSGDINGLSIATYERGVEDETLACGTGVTAAAIAAVHRINAPTGDFRIPVRAKGGLLAVSGTHKEGQYSNIWLEGPAESVFKGEI</sequence>
<keyword evidence="6" id="KW-1185">Reference proteome</keyword>
<feature type="binding site" evidence="3">
    <location>
        <position position="172"/>
    </location>
    <ligand>
        <name>substrate</name>
    </ligand>
</feature>
<feature type="binding site" evidence="3">
    <location>
        <position position="65"/>
    </location>
    <ligand>
        <name>substrate</name>
    </ligand>
</feature>
<feature type="active site" description="Proton acceptor" evidence="3">
    <location>
        <position position="199"/>
    </location>
</feature>
<dbReference type="GO" id="GO:0009089">
    <property type="term" value="P:lysine biosynthetic process via diaminopimelate"/>
    <property type="evidence" value="ECO:0007669"/>
    <property type="project" value="UniProtKB-UniRule"/>
</dbReference>
<comment type="caution">
    <text evidence="3">Lacks conserved residue(s) required for the propagation of feature annotation.</text>
</comment>
<feature type="binding site" evidence="3">
    <location>
        <position position="12"/>
    </location>
    <ligand>
        <name>substrate</name>
    </ligand>
</feature>
<keyword evidence="3" id="KW-0028">Amino-acid biosynthesis</keyword>
<dbReference type="AlphaFoldDB" id="A0A1H9CXC9"/>
<dbReference type="FunCoup" id="A0A1H9CXC9">
    <property type="interactions" value="462"/>
</dbReference>
<dbReference type="PANTHER" id="PTHR31689:SF0">
    <property type="entry name" value="DIAMINOPIMELATE EPIMERASE"/>
    <property type="match status" value="1"/>
</dbReference>
<dbReference type="RefSeq" id="WP_090166299.1">
    <property type="nucleotide sequence ID" value="NZ_FOFB01000005.1"/>
</dbReference>
<evidence type="ECO:0000313" key="6">
    <source>
        <dbReference type="Proteomes" id="UP000199021"/>
    </source>
</evidence>
<dbReference type="UniPathway" id="UPA00034">
    <property type="reaction ID" value="UER00025"/>
</dbReference>
<keyword evidence="3" id="KW-0457">Lysine biosynthesis</keyword>
<dbReference type="STRING" id="478744.SAMN05444359_10552"/>
<proteinExistence type="inferred from homology"/>
<feature type="binding site" evidence="3">
    <location>
        <begin position="189"/>
        <end position="190"/>
    </location>
    <ligand>
        <name>substrate</name>
    </ligand>
</feature>
<evidence type="ECO:0000256" key="3">
    <source>
        <dbReference type="HAMAP-Rule" id="MF_00197"/>
    </source>
</evidence>
<comment type="catalytic activity">
    <reaction evidence="3">
        <text>(2S,6S)-2,6-diaminopimelate = meso-2,6-diaminopimelate</text>
        <dbReference type="Rhea" id="RHEA:15393"/>
        <dbReference type="ChEBI" id="CHEBI:57609"/>
        <dbReference type="ChEBI" id="CHEBI:57791"/>
        <dbReference type="EC" id="5.1.1.7"/>
    </reaction>
</comment>
<dbReference type="NCBIfam" id="TIGR00652">
    <property type="entry name" value="DapF"/>
    <property type="match status" value="1"/>
</dbReference>
<dbReference type="HAMAP" id="MF_00197">
    <property type="entry name" value="DAP_epimerase"/>
    <property type="match status" value="1"/>
</dbReference>
<evidence type="ECO:0000256" key="1">
    <source>
        <dbReference type="ARBA" id="ARBA00010219"/>
    </source>
</evidence>
<evidence type="ECO:0000256" key="4">
    <source>
        <dbReference type="NCBIfam" id="TIGR00652"/>
    </source>
</evidence>
<comment type="subunit">
    <text evidence="3">Homodimer.</text>
</comment>
<dbReference type="InParanoid" id="A0A1H9CXC9"/>
<dbReference type="GO" id="GO:0005829">
    <property type="term" value="C:cytosol"/>
    <property type="evidence" value="ECO:0007669"/>
    <property type="project" value="TreeGrafter"/>
</dbReference>
<evidence type="ECO:0000256" key="2">
    <source>
        <dbReference type="ARBA" id="ARBA00023235"/>
    </source>
</evidence>
<dbReference type="InterPro" id="IPR001653">
    <property type="entry name" value="DAP_epimerase_DapF"/>
</dbReference>
<feature type="binding site" evidence="3">
    <location>
        <begin position="75"/>
        <end position="76"/>
    </location>
    <ligand>
        <name>substrate</name>
    </ligand>
</feature>
<name>A0A1H9CXC9_9BACT</name>
<comment type="subcellular location">
    <subcellularLocation>
        <location evidence="3">Cytoplasm</location>
    </subcellularLocation>
</comment>
<feature type="site" description="Could be important to modulate the pK values of the two catalytic cysteine residues" evidence="3">
    <location>
        <position position="140"/>
    </location>
</feature>
<accession>A0A1H9CXC9</accession>
<dbReference type="GO" id="GO:0008837">
    <property type="term" value="F:diaminopimelate epimerase activity"/>
    <property type="evidence" value="ECO:0007669"/>
    <property type="project" value="UniProtKB-UniRule"/>
</dbReference>
<comment type="pathway">
    <text evidence="3">Amino-acid biosynthesis; L-lysine biosynthesis via DAP pathway; DL-2,6-diaminopimelate from LL-2,6-diaminopimelate: step 1/1.</text>
</comment>
<reference evidence="6" key="1">
    <citation type="submission" date="2016-10" db="EMBL/GenBank/DDBJ databases">
        <authorList>
            <person name="Varghese N."/>
            <person name="Submissions S."/>
        </authorList>
    </citation>
    <scope>NUCLEOTIDE SEQUENCE [LARGE SCALE GENOMIC DNA]</scope>
    <source>
        <strain evidence="6">DSM 24740</strain>
    </source>
</reference>
<dbReference type="SUPFAM" id="SSF54506">
    <property type="entry name" value="Diaminopimelate epimerase-like"/>
    <property type="match status" value="2"/>
</dbReference>
<organism evidence="5 6">
    <name type="scientific">Neolewinella agarilytica</name>
    <dbReference type="NCBI Taxonomy" id="478744"/>
    <lineage>
        <taxon>Bacteria</taxon>
        <taxon>Pseudomonadati</taxon>
        <taxon>Bacteroidota</taxon>
        <taxon>Saprospiria</taxon>
        <taxon>Saprospirales</taxon>
        <taxon>Lewinellaceae</taxon>
        <taxon>Neolewinella</taxon>
    </lineage>
</organism>
<feature type="site" description="Could be important to modulate the pK values of the two catalytic cysteine residues" evidence="3">
    <location>
        <position position="189"/>
    </location>
</feature>
<feature type="active site" description="Proton donor" evidence="3">
    <location>
        <position position="74"/>
    </location>
</feature>